<accession>A0A6V8Q8D1</accession>
<evidence type="ECO:0000313" key="1">
    <source>
        <dbReference type="EMBL" id="GFP40803.1"/>
    </source>
</evidence>
<proteinExistence type="predicted"/>
<name>A0A6V8Q8D1_9ACTN</name>
<gene>
    <name evidence="1" type="ORF">HKBW3S47_02500</name>
</gene>
<comment type="caution">
    <text evidence="1">The sequence shown here is derived from an EMBL/GenBank/DDBJ whole genome shotgun (WGS) entry which is preliminary data.</text>
</comment>
<reference evidence="1 2" key="1">
    <citation type="journal article" date="2020" name="Front. Microbiol.">
        <title>Single-cell genomics of novel Actinobacteria with the Wood-Ljungdahl pathway discovered in a serpentinizing system.</title>
        <authorList>
            <person name="Merino N."/>
            <person name="Kawai M."/>
            <person name="Boyd E.S."/>
            <person name="Colman D.R."/>
            <person name="McGlynn S.E."/>
            <person name="Nealson K.H."/>
            <person name="Kurokawa K."/>
            <person name="Hongoh Y."/>
        </authorList>
    </citation>
    <scope>NUCLEOTIDE SEQUENCE [LARGE SCALE GENOMIC DNA]</scope>
    <source>
        <strain evidence="1 2">S47</strain>
    </source>
</reference>
<evidence type="ECO:0000313" key="2">
    <source>
        <dbReference type="Proteomes" id="UP000569018"/>
    </source>
</evidence>
<organism evidence="1 2">
    <name type="scientific">Candidatus Hakubella thermalkaliphila</name>
    <dbReference type="NCBI Taxonomy" id="2754717"/>
    <lineage>
        <taxon>Bacteria</taxon>
        <taxon>Bacillati</taxon>
        <taxon>Actinomycetota</taxon>
        <taxon>Actinomycetota incertae sedis</taxon>
        <taxon>Candidatus Hakubellales</taxon>
        <taxon>Candidatus Hakubellaceae</taxon>
        <taxon>Candidatus Hakubella</taxon>
    </lineage>
</organism>
<feature type="non-terminal residue" evidence="1">
    <location>
        <position position="52"/>
    </location>
</feature>
<dbReference type="Proteomes" id="UP000569018">
    <property type="component" value="Unassembled WGS sequence"/>
</dbReference>
<protein>
    <recommendedName>
        <fullName evidence="3">5-methyltetrahydrofolate--homocysteine methyltransferase</fullName>
    </recommendedName>
</protein>
<dbReference type="AlphaFoldDB" id="A0A6V8Q8D1"/>
<evidence type="ECO:0008006" key="3">
    <source>
        <dbReference type="Google" id="ProtNLM"/>
    </source>
</evidence>
<sequence length="52" mass="5669">MAVVSVKDKQVTIEIGKPTVIIGERINPTGKPKLTAELQKGHLDLVEEEAMI</sequence>
<dbReference type="EMBL" id="BLSD01000476">
    <property type="protein sequence ID" value="GFP40803.1"/>
    <property type="molecule type" value="Genomic_DNA"/>
</dbReference>